<dbReference type="OrthoDB" id="9787585at2"/>
<dbReference type="SUPFAM" id="SSF52540">
    <property type="entry name" value="P-loop containing nucleoside triphosphate hydrolases"/>
    <property type="match status" value="1"/>
</dbReference>
<dbReference type="Pfam" id="PF01443">
    <property type="entry name" value="Viral_helicase1"/>
    <property type="match status" value="1"/>
</dbReference>
<keyword evidence="1 5" id="KW-0547">Nucleotide-binding</keyword>
<keyword evidence="4 5" id="KW-0067">ATP-binding</keyword>
<evidence type="ECO:0000256" key="5">
    <source>
        <dbReference type="PROSITE-ProRule" id="PRU00560"/>
    </source>
</evidence>
<dbReference type="PANTHER" id="PTHR11070:SF45">
    <property type="entry name" value="DNA 3'-5' HELICASE"/>
    <property type="match status" value="1"/>
</dbReference>
<dbReference type="PROSITE" id="PS51198">
    <property type="entry name" value="UVRD_HELICASE_ATP_BIND"/>
    <property type="match status" value="1"/>
</dbReference>
<dbReference type="EMBL" id="CP035495">
    <property type="protein sequence ID" value="QAY62836.1"/>
    <property type="molecule type" value="Genomic_DNA"/>
</dbReference>
<organism evidence="8 9">
    <name type="scientific">Xylanimonas allomyrinae</name>
    <dbReference type="NCBI Taxonomy" id="2509459"/>
    <lineage>
        <taxon>Bacteria</taxon>
        <taxon>Bacillati</taxon>
        <taxon>Actinomycetota</taxon>
        <taxon>Actinomycetes</taxon>
        <taxon>Micrococcales</taxon>
        <taxon>Promicromonosporaceae</taxon>
        <taxon>Xylanimonas</taxon>
    </lineage>
</organism>
<dbReference type="InterPro" id="IPR014016">
    <property type="entry name" value="UvrD-like_ATP-bd"/>
</dbReference>
<proteinExistence type="predicted"/>
<dbReference type="PANTHER" id="PTHR11070">
    <property type="entry name" value="UVRD / RECB / PCRA DNA HELICASE FAMILY MEMBER"/>
    <property type="match status" value="1"/>
</dbReference>
<dbReference type="GO" id="GO:0016787">
    <property type="term" value="F:hydrolase activity"/>
    <property type="evidence" value="ECO:0007669"/>
    <property type="project" value="UniProtKB-UniRule"/>
</dbReference>
<dbReference type="InterPro" id="IPR027351">
    <property type="entry name" value="(+)RNA_virus_helicase_core_dom"/>
</dbReference>
<dbReference type="InterPro" id="IPR000212">
    <property type="entry name" value="DNA_helicase_UvrD/REP"/>
</dbReference>
<accession>A0A4P6EKY4</accession>
<evidence type="ECO:0000256" key="3">
    <source>
        <dbReference type="ARBA" id="ARBA00022806"/>
    </source>
</evidence>
<feature type="binding site" evidence="5">
    <location>
        <begin position="204"/>
        <end position="211"/>
    </location>
    <ligand>
        <name>ATP</name>
        <dbReference type="ChEBI" id="CHEBI:30616"/>
    </ligand>
</feature>
<dbReference type="RefSeq" id="WP_129203354.1">
    <property type="nucleotide sequence ID" value="NZ_CP035495.1"/>
</dbReference>
<dbReference type="GO" id="GO:0005829">
    <property type="term" value="C:cytosol"/>
    <property type="evidence" value="ECO:0007669"/>
    <property type="project" value="TreeGrafter"/>
</dbReference>
<keyword evidence="9" id="KW-1185">Reference proteome</keyword>
<dbReference type="Proteomes" id="UP000291758">
    <property type="component" value="Chromosome"/>
</dbReference>
<protein>
    <submittedName>
        <fullName evidence="8">Helicase</fullName>
    </submittedName>
</protein>
<evidence type="ECO:0000313" key="9">
    <source>
        <dbReference type="Proteomes" id="UP000291758"/>
    </source>
</evidence>
<reference evidence="8 9" key="1">
    <citation type="submission" date="2019-01" db="EMBL/GenBank/DDBJ databases">
        <title>Genome sequencing of strain 2JSPR-7.</title>
        <authorList>
            <person name="Heo J."/>
            <person name="Kim S.-J."/>
            <person name="Kim J.-S."/>
            <person name="Hong S.-B."/>
            <person name="Kwon S.-W."/>
        </authorList>
    </citation>
    <scope>NUCLEOTIDE SEQUENCE [LARGE SCALE GENOMIC DNA]</scope>
    <source>
        <strain evidence="8 9">2JSPR-7</strain>
    </source>
</reference>
<dbReference type="GO" id="GO:0000725">
    <property type="term" value="P:recombinational repair"/>
    <property type="evidence" value="ECO:0007669"/>
    <property type="project" value="TreeGrafter"/>
</dbReference>
<dbReference type="GO" id="GO:0043138">
    <property type="term" value="F:3'-5' DNA helicase activity"/>
    <property type="evidence" value="ECO:0007669"/>
    <property type="project" value="TreeGrafter"/>
</dbReference>
<dbReference type="Gene3D" id="3.40.50.300">
    <property type="entry name" value="P-loop containing nucleotide triphosphate hydrolases"/>
    <property type="match status" value="3"/>
</dbReference>
<dbReference type="InterPro" id="IPR027417">
    <property type="entry name" value="P-loop_NTPase"/>
</dbReference>
<keyword evidence="3 5" id="KW-0347">Helicase</keyword>
<gene>
    <name evidence="8" type="ORF">ET495_05770</name>
</gene>
<evidence type="ECO:0000256" key="2">
    <source>
        <dbReference type="ARBA" id="ARBA00022801"/>
    </source>
</evidence>
<feature type="region of interest" description="Disordered" evidence="6">
    <location>
        <begin position="271"/>
        <end position="294"/>
    </location>
</feature>
<keyword evidence="2 5" id="KW-0378">Hydrolase</keyword>
<dbReference type="GO" id="GO:0003677">
    <property type="term" value="F:DNA binding"/>
    <property type="evidence" value="ECO:0007669"/>
    <property type="project" value="InterPro"/>
</dbReference>
<feature type="domain" description="UvrD-like helicase ATP-binding" evidence="7">
    <location>
        <begin position="183"/>
        <end position="576"/>
    </location>
</feature>
<name>A0A4P6EKY4_9MICO</name>
<evidence type="ECO:0000256" key="4">
    <source>
        <dbReference type="ARBA" id="ARBA00022840"/>
    </source>
</evidence>
<evidence type="ECO:0000256" key="1">
    <source>
        <dbReference type="ARBA" id="ARBA00022741"/>
    </source>
</evidence>
<evidence type="ECO:0000256" key="6">
    <source>
        <dbReference type="SAM" id="MobiDB-lite"/>
    </source>
</evidence>
<dbReference type="GO" id="GO:0005524">
    <property type="term" value="F:ATP binding"/>
    <property type="evidence" value="ECO:0007669"/>
    <property type="project" value="UniProtKB-UniRule"/>
</dbReference>
<dbReference type="AlphaFoldDB" id="A0A4P6EKY4"/>
<dbReference type="KEGG" id="xyl:ET495_05770"/>
<evidence type="ECO:0000259" key="7">
    <source>
        <dbReference type="PROSITE" id="PS51198"/>
    </source>
</evidence>
<evidence type="ECO:0000313" key="8">
    <source>
        <dbReference type="EMBL" id="QAY62836.1"/>
    </source>
</evidence>
<sequence length="726" mass="75527">MPEPQDPSVRERAAEQHHVDALYTRLDADAARLRAEAAQILRDPADDLREPRLALLGRRAAALAAAEHHLCFGRIDAADGATPGAAHAALHIGRTGITGPDGEPLLVDWRADAARPFYAATPASPEGLRRRRHLTLDGRTVTRVSDEILDGSAPGAGDVVGDGPLAAALGARRTGRMRDVVATLQAEQDAIVRSPHRGVTVVEGGPGTGKTVVALHRAAYVLAMFDSARADGVLVLGPGDRFLDYIGQVLPSLGENDVVLSTPTALLADAAAPPARGGRQRPPRPAAVASDRQRRRLGDARWAARLAAVVRASQAPDGVALAVTIDGDRIALRPAELAEARATAQASGLAHNKAREVFGGLVADALAAEVEARARVFLARMDEDMEVLTGGADIEGAVAADLARLGFAADAGGRYGHRAAVAELDPEALRRALGGDPQVEAAVDRAWPRLTPGGVVAQALTRTARGGPPGDAAAARAEDGRRRWTDAHLPLLDEAAALLDGPPERTFGHVVVDEAQELTPMQWRAVLRRCPSRSMTIVGDLAQAGPATGAATWEQALGALATRAQVRTLTVCYRTTQQVLAEAAGLAERIAPAQQRSRAIRTGPPVRRVGLPADDALVQVVRAEAVREAALGGLVGVVAADQAAGTLASALGDVAGVQVVPVAQVRGLEFDAAIVVDPDQIRVAREGGERDLYVALTRPTTRLVAVGPDAAATGDGHHDVGTGMPS</sequence>